<dbReference type="EC" id="2.3.2.2" evidence="3"/>
<dbReference type="PANTHER" id="PTHR11686">
    <property type="entry name" value="GAMMA GLUTAMYL TRANSPEPTIDASE"/>
    <property type="match status" value="1"/>
</dbReference>
<feature type="active site" description="Nucleophile" evidence="1">
    <location>
        <position position="420"/>
    </location>
</feature>
<feature type="binding site" evidence="2">
    <location>
        <position position="170"/>
    </location>
    <ligand>
        <name>L-glutamate</name>
        <dbReference type="ChEBI" id="CHEBI:29985"/>
    </ligand>
</feature>
<dbReference type="GO" id="GO:0103068">
    <property type="term" value="F:leukotriene C4 gamma-glutamyl transferase activity"/>
    <property type="evidence" value="ECO:0007669"/>
    <property type="project" value="UniProtKB-EC"/>
</dbReference>
<evidence type="ECO:0000256" key="4">
    <source>
        <dbReference type="SAM" id="Phobius"/>
    </source>
</evidence>
<keyword evidence="4" id="KW-0472">Membrane</keyword>
<comment type="catalytic activity">
    <reaction evidence="3">
        <text>glutathione + H2O = L-cysteinylglycine + L-glutamate</text>
        <dbReference type="Rhea" id="RHEA:28807"/>
        <dbReference type="ChEBI" id="CHEBI:15377"/>
        <dbReference type="ChEBI" id="CHEBI:29985"/>
        <dbReference type="ChEBI" id="CHEBI:57925"/>
        <dbReference type="ChEBI" id="CHEBI:61694"/>
        <dbReference type="EC" id="3.4.19.13"/>
    </reaction>
</comment>
<accession>A0A2S4VW28</accession>
<keyword evidence="3" id="KW-0378">Hydrolase</keyword>
<reference evidence="7" key="2">
    <citation type="journal article" date="2018" name="BMC Genomics">
        <title>Genomic insights into host adaptation between the wheat stripe rust pathogen (Puccinia striiformis f. sp. tritici) and the barley stripe rust pathogen (Puccinia striiformis f. sp. hordei).</title>
        <authorList>
            <person name="Xia C."/>
            <person name="Wang M."/>
            <person name="Yin C."/>
            <person name="Cornejo O.E."/>
            <person name="Hulbert S.H."/>
            <person name="Chen X."/>
        </authorList>
    </citation>
    <scope>NUCLEOTIDE SEQUENCE [LARGE SCALE GENOMIC DNA]</scope>
    <source>
        <strain evidence="7">93TX-2</strain>
    </source>
</reference>
<dbReference type="OrthoDB" id="194865at2759"/>
<dbReference type="InterPro" id="IPR043138">
    <property type="entry name" value="GGT_lsub"/>
</dbReference>
<keyword evidence="3" id="KW-0808">Transferase</keyword>
<evidence type="ECO:0000313" key="7">
    <source>
        <dbReference type="Proteomes" id="UP000238274"/>
    </source>
</evidence>
<name>A0A2S4VW28_9BASI</name>
<dbReference type="GO" id="GO:0036374">
    <property type="term" value="F:glutathione hydrolase activity"/>
    <property type="evidence" value="ECO:0007669"/>
    <property type="project" value="UniProtKB-UniRule"/>
</dbReference>
<dbReference type="GO" id="GO:0005886">
    <property type="term" value="C:plasma membrane"/>
    <property type="evidence" value="ECO:0007669"/>
    <property type="project" value="TreeGrafter"/>
</dbReference>
<evidence type="ECO:0000256" key="1">
    <source>
        <dbReference type="PIRSR" id="PIRSR600101-1"/>
    </source>
</evidence>
<comment type="pathway">
    <text evidence="3">Sulfur metabolism; glutathione metabolism.</text>
</comment>
<dbReference type="InterPro" id="IPR000101">
    <property type="entry name" value="GGT_peptidase"/>
</dbReference>
<sequence length="981" mass="108710">MIMNPPPPIPDENELTTPTHSAVAIAASVAVPLSFRTVPNNNLLLTHRILIKNRTYRTCILIILLIAITYPIIIWFNLTNQLEINIDPHERKPSYLVSGKNGVVSSSEPRCSKIGIEVLKENGTSTDAAIAAAICIGVVNSFASGIGGGGFMIIKPRRGSTTDPITIDYRETASDDPQSGHNHRKGRLVGIPGQIAGFHKAYQISGGGVSWYRIFKPSIDLATNFTVEFYLIDLLDHYFNINQNAGKHPARLGDWIQRSNYAHTLQIIAEQGIKPFYEGEIAQQLVDTINREGGKASMEDFRAYTPIVDRAINTTYHGYNIWTTRPPSSGIILLHMMNILERYSLHDHPRTELSEHRFIEALKYGFSARTELGDPRYMTPAQLSRLDVIKPPNIIAINDSRTYEYSHYEPKFDILDDHGTSSLSVIDRYGSVTSLTTSINIDFGAKIMDPINGIILNNQIDDFSIRGQSNPYHLSSSPLNYQEKGKRPLSSMSPIIVDYIGEDRSRNDNREHEFFAAISASGGSRIFGSVAGTLLKLLWGYDIAHAIEDPRVHHQLLPDRLCIEIGYRPEFMNSLISKGHQTIRMGDIYYDASDVQGIHKRISDPLLFGASDSRKFGGEPTRMDSSKYTPLSAADCFFESLLVTTKPDKHFRVYRNLAAKSETHSQIVFVFHHGAGYSALSAACLARQVREQGHQRYGFLSFDCRSHGGTRVENQDQAVTPDLSLSTLAKDMVEVLQTIYPDKTHAPAFVLVGHSMGGAVVTEACAPIQASVGTVLGLVILDVVEGSALSALISMIPLINSRPSTFNSPTECIKYHLDSHTIRNLDSARISVPSLIRKRSSPSSTNPDSEIQKGSDGACFEWVTDLRSSQPYWEGWYRGLSQKFLCQKTARLLVLAGTDRLDKELMIGQMQGKYQLVVLANVGHCVHEDDPVKLAELLINFADRNDHSSSDQILARLGKKPLQKIFPSPVIGSGSSLHPTT</sequence>
<reference evidence="6 7" key="1">
    <citation type="submission" date="2017-12" db="EMBL/GenBank/DDBJ databases">
        <title>Gene loss provides genomic basis for host adaptation in cereal stripe rust fungi.</title>
        <authorList>
            <person name="Xia C."/>
        </authorList>
    </citation>
    <scope>NUCLEOTIDE SEQUENCE [LARGE SCALE GENOMIC DNA]</scope>
    <source>
        <strain evidence="6 7">93TX-2</strain>
    </source>
</reference>
<dbReference type="SUPFAM" id="SSF56235">
    <property type="entry name" value="N-terminal nucleophile aminohydrolases (Ntn hydrolases)"/>
    <property type="match status" value="1"/>
</dbReference>
<evidence type="ECO:0000313" key="6">
    <source>
        <dbReference type="EMBL" id="POW13716.1"/>
    </source>
</evidence>
<reference evidence="7" key="3">
    <citation type="journal article" date="2018" name="Mol. Plant Microbe Interact.">
        <title>Genome sequence resources for the wheat stripe rust pathogen (Puccinia striiformis f. sp. tritici) and the barley stripe rust pathogen (Puccinia striiformis f. sp. hordei).</title>
        <authorList>
            <person name="Xia C."/>
            <person name="Wang M."/>
            <person name="Yin C."/>
            <person name="Cornejo O.E."/>
            <person name="Hulbert S.H."/>
            <person name="Chen X."/>
        </authorList>
    </citation>
    <scope>NUCLEOTIDE SEQUENCE [LARGE SCALE GENOMIC DNA]</scope>
    <source>
        <strain evidence="7">93TX-2</strain>
    </source>
</reference>
<dbReference type="Proteomes" id="UP000238274">
    <property type="component" value="Unassembled WGS sequence"/>
</dbReference>
<dbReference type="AlphaFoldDB" id="A0A2S4VW28"/>
<dbReference type="GO" id="GO:0006751">
    <property type="term" value="P:glutathione catabolic process"/>
    <property type="evidence" value="ECO:0007669"/>
    <property type="project" value="UniProtKB-UniRule"/>
</dbReference>
<feature type="binding site" evidence="2">
    <location>
        <begin position="490"/>
        <end position="491"/>
    </location>
    <ligand>
        <name>L-glutamate</name>
        <dbReference type="ChEBI" id="CHEBI:29985"/>
    </ligand>
</feature>
<dbReference type="VEuPathDB" id="FungiDB:PSTT_07464"/>
<evidence type="ECO:0000259" key="5">
    <source>
        <dbReference type="Pfam" id="PF12697"/>
    </source>
</evidence>
<protein>
    <recommendedName>
        <fullName evidence="3">Glutathione hydrolase</fullName>
        <ecNumber evidence="3">2.3.2.2</ecNumber>
        <ecNumber evidence="3">3.4.19.13</ecNumber>
    </recommendedName>
    <alternativeName>
        <fullName evidence="3">Gamma-glutamyltransferase</fullName>
    </alternativeName>
    <alternativeName>
        <fullName evidence="3">Gamma-glutamyltranspeptidase</fullName>
    </alternativeName>
</protein>
<keyword evidence="7" id="KW-1185">Reference proteome</keyword>
<feature type="binding site" evidence="2">
    <location>
        <position position="462"/>
    </location>
    <ligand>
        <name>L-glutamate</name>
        <dbReference type="ChEBI" id="CHEBI:29985"/>
    </ligand>
</feature>
<proteinExistence type="predicted"/>
<dbReference type="Gene3D" id="1.10.246.130">
    <property type="match status" value="1"/>
</dbReference>
<dbReference type="Pfam" id="PF12697">
    <property type="entry name" value="Abhydrolase_6"/>
    <property type="match status" value="1"/>
</dbReference>
<dbReference type="Gene3D" id="3.40.50.1820">
    <property type="entry name" value="alpha/beta hydrolase"/>
    <property type="match status" value="1"/>
</dbReference>
<feature type="domain" description="AB hydrolase-1" evidence="5">
    <location>
        <begin position="669"/>
        <end position="936"/>
    </location>
</feature>
<dbReference type="InterPro" id="IPR029058">
    <property type="entry name" value="AB_hydrolase_fold"/>
</dbReference>
<dbReference type="InterPro" id="IPR029055">
    <property type="entry name" value="Ntn_hydrolases_N"/>
</dbReference>
<evidence type="ECO:0000256" key="2">
    <source>
        <dbReference type="PIRSR" id="PIRSR600101-2"/>
    </source>
</evidence>
<dbReference type="PRINTS" id="PR01210">
    <property type="entry name" value="GGTRANSPTASE"/>
</dbReference>
<gene>
    <name evidence="6" type="ORF">PSHT_07645</name>
</gene>
<comment type="function">
    <text evidence="3">Cleaves the gamma-glutamyl peptide bond of glutathione and glutathione conjugates.</text>
</comment>
<comment type="caution">
    <text evidence="6">The sequence shown here is derived from an EMBL/GenBank/DDBJ whole genome shotgun (WGS) entry which is preliminary data.</text>
</comment>
<dbReference type="VEuPathDB" id="FungiDB:PSHT_07645"/>
<comment type="catalytic activity">
    <reaction evidence="3">
        <text>an S-substituted glutathione + H2O = an S-substituted L-cysteinylglycine + L-glutamate</text>
        <dbReference type="Rhea" id="RHEA:59468"/>
        <dbReference type="ChEBI" id="CHEBI:15377"/>
        <dbReference type="ChEBI" id="CHEBI:29985"/>
        <dbReference type="ChEBI" id="CHEBI:90779"/>
        <dbReference type="ChEBI" id="CHEBI:143103"/>
        <dbReference type="EC" id="3.4.19.13"/>
    </reaction>
</comment>
<organism evidence="6 7">
    <name type="scientific">Puccinia striiformis</name>
    <dbReference type="NCBI Taxonomy" id="27350"/>
    <lineage>
        <taxon>Eukaryota</taxon>
        <taxon>Fungi</taxon>
        <taxon>Dikarya</taxon>
        <taxon>Basidiomycota</taxon>
        <taxon>Pucciniomycotina</taxon>
        <taxon>Pucciniomycetes</taxon>
        <taxon>Pucciniales</taxon>
        <taxon>Pucciniaceae</taxon>
        <taxon>Puccinia</taxon>
    </lineage>
</organism>
<dbReference type="EMBL" id="PKSM01000095">
    <property type="protein sequence ID" value="POW13716.1"/>
    <property type="molecule type" value="Genomic_DNA"/>
</dbReference>
<feature type="transmembrane region" description="Helical" evidence="4">
    <location>
        <begin position="59"/>
        <end position="78"/>
    </location>
</feature>
<dbReference type="Gene3D" id="3.60.20.40">
    <property type="match status" value="1"/>
</dbReference>
<dbReference type="EC" id="3.4.19.13" evidence="3"/>
<feature type="non-terminal residue" evidence="6">
    <location>
        <position position="981"/>
    </location>
</feature>
<keyword evidence="4" id="KW-0812">Transmembrane</keyword>
<keyword evidence="4" id="KW-1133">Transmembrane helix</keyword>
<dbReference type="Pfam" id="PF01019">
    <property type="entry name" value="G_glu_transpept"/>
    <property type="match status" value="1"/>
</dbReference>
<dbReference type="SUPFAM" id="SSF53474">
    <property type="entry name" value="alpha/beta-Hydrolases"/>
    <property type="match status" value="1"/>
</dbReference>
<keyword evidence="3" id="KW-0012">Acyltransferase</keyword>
<feature type="transmembrane region" description="Helical" evidence="4">
    <location>
        <begin position="20"/>
        <end position="38"/>
    </location>
</feature>
<feature type="binding site" evidence="2">
    <location>
        <begin position="438"/>
        <end position="440"/>
    </location>
    <ligand>
        <name>L-glutamate</name>
        <dbReference type="ChEBI" id="CHEBI:29985"/>
    </ligand>
</feature>
<dbReference type="InterPro" id="IPR043137">
    <property type="entry name" value="GGT_ssub_C"/>
</dbReference>
<evidence type="ECO:0000256" key="3">
    <source>
        <dbReference type="RuleBase" id="RU368068"/>
    </source>
</evidence>
<comment type="catalytic activity">
    <reaction evidence="3">
        <text>an N-terminal (5-L-glutamyl)-[peptide] + an alpha-amino acid = 5-L-glutamyl amino acid + an N-terminal L-alpha-aminoacyl-[peptide]</text>
        <dbReference type="Rhea" id="RHEA:23904"/>
        <dbReference type="Rhea" id="RHEA-COMP:9780"/>
        <dbReference type="Rhea" id="RHEA-COMP:9795"/>
        <dbReference type="ChEBI" id="CHEBI:77644"/>
        <dbReference type="ChEBI" id="CHEBI:78597"/>
        <dbReference type="ChEBI" id="CHEBI:78599"/>
        <dbReference type="ChEBI" id="CHEBI:78608"/>
        <dbReference type="EC" id="2.3.2.2"/>
    </reaction>
</comment>
<feature type="binding site" evidence="2">
    <location>
        <position position="523"/>
    </location>
    <ligand>
        <name>L-glutamate</name>
        <dbReference type="ChEBI" id="CHEBI:29985"/>
    </ligand>
</feature>
<dbReference type="PANTHER" id="PTHR11686:SF9">
    <property type="entry name" value="RE13973P"/>
    <property type="match status" value="1"/>
</dbReference>
<dbReference type="GO" id="GO:0000324">
    <property type="term" value="C:fungal-type vacuole"/>
    <property type="evidence" value="ECO:0007669"/>
    <property type="project" value="TreeGrafter"/>
</dbReference>
<dbReference type="InterPro" id="IPR000073">
    <property type="entry name" value="AB_hydrolase_1"/>
</dbReference>